<dbReference type="GO" id="GO:0005506">
    <property type="term" value="F:iron ion binding"/>
    <property type="evidence" value="ECO:0007669"/>
    <property type="project" value="InterPro"/>
</dbReference>
<evidence type="ECO:0000313" key="9">
    <source>
        <dbReference type="Proteomes" id="UP000644693"/>
    </source>
</evidence>
<evidence type="ECO:0000256" key="6">
    <source>
        <dbReference type="ARBA" id="ARBA00023004"/>
    </source>
</evidence>
<dbReference type="InterPro" id="IPR006620">
    <property type="entry name" value="Pro_4_hyd_alph"/>
</dbReference>
<dbReference type="InterPro" id="IPR005123">
    <property type="entry name" value="Oxoglu/Fe-dep_dioxygenase_dom"/>
</dbReference>
<keyword evidence="4" id="KW-0223">Dioxygenase</keyword>
<reference evidence="8" key="1">
    <citation type="journal article" date="2014" name="Int. J. Syst. Evol. Microbiol.">
        <title>Complete genome sequence of Corynebacterium casei LMG S-19264T (=DSM 44701T), isolated from a smear-ripened cheese.</title>
        <authorList>
            <consortium name="US DOE Joint Genome Institute (JGI-PGF)"/>
            <person name="Walter F."/>
            <person name="Albersmeier A."/>
            <person name="Kalinowski J."/>
            <person name="Ruckert C."/>
        </authorList>
    </citation>
    <scope>NUCLEOTIDE SEQUENCE</scope>
    <source>
        <strain evidence="8">KCTC 23430</strain>
    </source>
</reference>
<sequence length="258" mass="29112">MNRPEDFFVVVREPGAENPAIPTWANRAPNPAQLEHRSAPTLERIAVPEVPGAFQLLNVLSPEECQRLIGITESLGYLGDAAVSLPRRIRHNDNVTWVVDEATDASIWSRCAHYFGDQSRLYNGRKAVGLNARFRFYRYSKGDYFAPHIDGDWPGSRVIDEELIGNAYPDRYSCMTFLLLLNDDFEGGATQFLLDADAPKRPARDPEQARRVNVRTPLGAALCFPHGRHPLQCLHSSEPLVRGVKYLARTDVLFQLRQ</sequence>
<feature type="domain" description="Fe2OG dioxygenase" evidence="7">
    <location>
        <begin position="129"/>
        <end position="258"/>
    </location>
</feature>
<dbReference type="Proteomes" id="UP000644693">
    <property type="component" value="Unassembled WGS sequence"/>
</dbReference>
<evidence type="ECO:0000313" key="8">
    <source>
        <dbReference type="EMBL" id="GHD30778.1"/>
    </source>
</evidence>
<comment type="caution">
    <text evidence="8">The sequence shown here is derived from an EMBL/GenBank/DDBJ whole genome shotgun (WGS) entry which is preliminary data.</text>
</comment>
<protein>
    <recommendedName>
        <fullName evidence="7">Fe2OG dioxygenase domain-containing protein</fullName>
    </recommendedName>
</protein>
<dbReference type="GO" id="GO:0031418">
    <property type="term" value="F:L-ascorbic acid binding"/>
    <property type="evidence" value="ECO:0007669"/>
    <property type="project" value="UniProtKB-KW"/>
</dbReference>
<dbReference type="PROSITE" id="PS51471">
    <property type="entry name" value="FE2OG_OXY"/>
    <property type="match status" value="1"/>
</dbReference>
<evidence type="ECO:0000256" key="3">
    <source>
        <dbReference type="ARBA" id="ARBA00022896"/>
    </source>
</evidence>
<evidence type="ECO:0000259" key="7">
    <source>
        <dbReference type="PROSITE" id="PS51471"/>
    </source>
</evidence>
<dbReference type="EMBL" id="BMYM01000001">
    <property type="protein sequence ID" value="GHD30778.1"/>
    <property type="molecule type" value="Genomic_DNA"/>
</dbReference>
<dbReference type="PANTHER" id="PTHR10869">
    <property type="entry name" value="PROLYL 4-HYDROXYLASE ALPHA SUBUNIT"/>
    <property type="match status" value="1"/>
</dbReference>
<comment type="cofactor">
    <cofactor evidence="1">
        <name>L-ascorbate</name>
        <dbReference type="ChEBI" id="CHEBI:38290"/>
    </cofactor>
</comment>
<keyword evidence="3" id="KW-0847">Vitamin C</keyword>
<keyword evidence="6" id="KW-0408">Iron</keyword>
<reference evidence="8" key="2">
    <citation type="submission" date="2020-09" db="EMBL/GenBank/DDBJ databases">
        <authorList>
            <person name="Sun Q."/>
            <person name="Kim S."/>
        </authorList>
    </citation>
    <scope>NUCLEOTIDE SEQUENCE</scope>
    <source>
        <strain evidence="8">KCTC 23430</strain>
    </source>
</reference>
<dbReference type="SMART" id="SM00702">
    <property type="entry name" value="P4Hc"/>
    <property type="match status" value="1"/>
</dbReference>
<dbReference type="GO" id="GO:0004656">
    <property type="term" value="F:procollagen-proline 4-dioxygenase activity"/>
    <property type="evidence" value="ECO:0007669"/>
    <property type="project" value="TreeGrafter"/>
</dbReference>
<gene>
    <name evidence="8" type="ORF">GCM10007053_12920</name>
</gene>
<accession>A0A919CJT4</accession>
<evidence type="ECO:0000256" key="2">
    <source>
        <dbReference type="ARBA" id="ARBA00022723"/>
    </source>
</evidence>
<dbReference type="Gene3D" id="2.60.120.620">
    <property type="entry name" value="q2cbj1_9rhob like domain"/>
    <property type="match status" value="1"/>
</dbReference>
<keyword evidence="5" id="KW-0560">Oxidoreductase</keyword>
<evidence type="ECO:0000256" key="1">
    <source>
        <dbReference type="ARBA" id="ARBA00001961"/>
    </source>
</evidence>
<dbReference type="PANTHER" id="PTHR10869:SF247">
    <property type="entry name" value="FE2OG DIOXYGENASE DOMAIN-CONTAINING PROTEIN"/>
    <property type="match status" value="1"/>
</dbReference>
<organism evidence="8 9">
    <name type="scientific">Parahalioglobus pacificus</name>
    <dbReference type="NCBI Taxonomy" id="930806"/>
    <lineage>
        <taxon>Bacteria</taxon>
        <taxon>Pseudomonadati</taxon>
        <taxon>Pseudomonadota</taxon>
        <taxon>Gammaproteobacteria</taxon>
        <taxon>Cellvibrionales</taxon>
        <taxon>Halieaceae</taxon>
        <taxon>Parahalioglobus</taxon>
    </lineage>
</organism>
<dbReference type="AlphaFoldDB" id="A0A919CJT4"/>
<dbReference type="InterPro" id="IPR045054">
    <property type="entry name" value="P4HA-like"/>
</dbReference>
<proteinExistence type="predicted"/>
<name>A0A919CJT4_9GAMM</name>
<keyword evidence="2" id="KW-0479">Metal-binding</keyword>
<evidence type="ECO:0000256" key="4">
    <source>
        <dbReference type="ARBA" id="ARBA00022964"/>
    </source>
</evidence>
<evidence type="ECO:0000256" key="5">
    <source>
        <dbReference type="ARBA" id="ARBA00023002"/>
    </source>
</evidence>
<keyword evidence="9" id="KW-1185">Reference proteome</keyword>